<dbReference type="Proteomes" id="UP000235347">
    <property type="component" value="Unassembled WGS sequence"/>
</dbReference>
<dbReference type="AlphaFoldDB" id="A0A2N7W7B2"/>
<evidence type="ECO:0000259" key="7">
    <source>
        <dbReference type="PROSITE" id="PS51736"/>
    </source>
</evidence>
<dbReference type="EMBL" id="PNYB01000007">
    <property type="protein sequence ID" value="PMS25281.1"/>
    <property type="molecule type" value="Genomic_DNA"/>
</dbReference>
<reference evidence="8 9" key="1">
    <citation type="submission" date="2018-01" db="EMBL/GenBank/DDBJ databases">
        <title>Whole genome analyses suggest that Burkholderia sensu lato contains two further novel genera in the rhizoxinica-symbiotica group Mycetohabitans gen. nov., and Trinickia gen. nov.: implications for the evolution of diazotrophy and nodulation in the Burkholderiaceae.</title>
        <authorList>
            <person name="Estrada-de los Santos P."/>
            <person name="Palmer M."/>
            <person name="Chavez-Ramirez B."/>
            <person name="Beukes C."/>
            <person name="Steenkamp E.T."/>
            <person name="Hirsch A.M."/>
            <person name="Manyaka P."/>
            <person name="Maluk M."/>
            <person name="Lafos M."/>
            <person name="Crook M."/>
            <person name="Gross E."/>
            <person name="Simon M.F."/>
            <person name="Bueno dos Reis Junior F."/>
            <person name="Poole P.S."/>
            <person name="Venter S.N."/>
            <person name="James E.K."/>
        </authorList>
    </citation>
    <scope>NUCLEOTIDE SEQUENCE [LARGE SCALE GENOMIC DNA]</scope>
    <source>
        <strain evidence="8 9">GP25-8</strain>
    </source>
</reference>
<dbReference type="GO" id="GO:0015074">
    <property type="term" value="P:DNA integration"/>
    <property type="evidence" value="ECO:0007669"/>
    <property type="project" value="UniProtKB-KW"/>
</dbReference>
<evidence type="ECO:0000256" key="4">
    <source>
        <dbReference type="ARBA" id="ARBA00023172"/>
    </source>
</evidence>
<keyword evidence="2" id="KW-0229">DNA integration</keyword>
<dbReference type="CDD" id="cd00569">
    <property type="entry name" value="HTH_Hin_like"/>
    <property type="match status" value="1"/>
</dbReference>
<accession>A0A2N7W7B2</accession>
<dbReference type="InterPro" id="IPR050639">
    <property type="entry name" value="SSR_resolvase"/>
</dbReference>
<dbReference type="Gene3D" id="3.40.50.1390">
    <property type="entry name" value="Resolvase, N-terminal catalytic domain"/>
    <property type="match status" value="1"/>
</dbReference>
<dbReference type="InterPro" id="IPR006120">
    <property type="entry name" value="Resolvase_HTH_dom"/>
</dbReference>
<organism evidence="8 9">
    <name type="scientific">Trinickia soli</name>
    <dbReference type="NCBI Taxonomy" id="380675"/>
    <lineage>
        <taxon>Bacteria</taxon>
        <taxon>Pseudomonadati</taxon>
        <taxon>Pseudomonadota</taxon>
        <taxon>Betaproteobacteria</taxon>
        <taxon>Burkholderiales</taxon>
        <taxon>Burkholderiaceae</taxon>
        <taxon>Trinickia</taxon>
    </lineage>
</organism>
<sequence>MSIISYLRVSTAGQTVENQRQAIAAAGYEVEREFADQATSGTTAADSRGGWAACAQYLRDGDTLVVYALDRLGRSTVDVLTTINTLGARGVRLVILQQQFDTGTPAGKLALTMFAAFAEFENGIRRARQREGIARARAEGGKYQGRKPKLTVEQQAVLKQRFDAGENRSQLARDFGVDRVTVHRYCSDGAVGRSAKP</sequence>
<dbReference type="InterPro" id="IPR006119">
    <property type="entry name" value="Resolv_N"/>
</dbReference>
<dbReference type="InterPro" id="IPR006118">
    <property type="entry name" value="Recombinase_CS"/>
</dbReference>
<dbReference type="CDD" id="cd03768">
    <property type="entry name" value="SR_ResInv"/>
    <property type="match status" value="1"/>
</dbReference>
<dbReference type="PROSITE" id="PS00397">
    <property type="entry name" value="RECOMBINASES_1"/>
    <property type="match status" value="1"/>
</dbReference>
<evidence type="ECO:0000313" key="8">
    <source>
        <dbReference type="EMBL" id="PMS25281.1"/>
    </source>
</evidence>
<gene>
    <name evidence="8" type="ORF">C0Z19_10030</name>
</gene>
<dbReference type="InterPro" id="IPR036162">
    <property type="entry name" value="Resolvase-like_N_sf"/>
</dbReference>
<dbReference type="SUPFAM" id="SSF53041">
    <property type="entry name" value="Resolvase-like"/>
    <property type="match status" value="1"/>
</dbReference>
<evidence type="ECO:0000256" key="2">
    <source>
        <dbReference type="ARBA" id="ARBA00022908"/>
    </source>
</evidence>
<dbReference type="Pfam" id="PF02796">
    <property type="entry name" value="HTH_7"/>
    <property type="match status" value="1"/>
</dbReference>
<name>A0A2N7W7B2_9BURK</name>
<dbReference type="SUPFAM" id="SSF46689">
    <property type="entry name" value="Homeodomain-like"/>
    <property type="match status" value="1"/>
</dbReference>
<dbReference type="Gene3D" id="1.10.10.60">
    <property type="entry name" value="Homeodomain-like"/>
    <property type="match status" value="1"/>
</dbReference>
<keyword evidence="9" id="KW-1185">Reference proteome</keyword>
<dbReference type="Pfam" id="PF00239">
    <property type="entry name" value="Resolvase"/>
    <property type="match status" value="1"/>
</dbReference>
<dbReference type="PROSITE" id="PS00398">
    <property type="entry name" value="RECOMBINASES_2"/>
    <property type="match status" value="1"/>
</dbReference>
<evidence type="ECO:0000256" key="5">
    <source>
        <dbReference type="PIRSR" id="PIRSR606118-50"/>
    </source>
</evidence>
<evidence type="ECO:0000313" key="9">
    <source>
        <dbReference type="Proteomes" id="UP000235347"/>
    </source>
</evidence>
<dbReference type="GO" id="GO:0000150">
    <property type="term" value="F:DNA strand exchange activity"/>
    <property type="evidence" value="ECO:0007669"/>
    <property type="project" value="InterPro"/>
</dbReference>
<dbReference type="PANTHER" id="PTHR30461:SF26">
    <property type="entry name" value="RESOLVASE HOMOLOG YNEB"/>
    <property type="match status" value="1"/>
</dbReference>
<dbReference type="PROSITE" id="PS51736">
    <property type="entry name" value="RECOMBINASES_3"/>
    <property type="match status" value="1"/>
</dbReference>
<dbReference type="RefSeq" id="WP_102609669.1">
    <property type="nucleotide sequence ID" value="NZ_CADIKD010000010.1"/>
</dbReference>
<proteinExistence type="inferred from homology"/>
<evidence type="ECO:0000256" key="1">
    <source>
        <dbReference type="ARBA" id="ARBA00009913"/>
    </source>
</evidence>
<dbReference type="InterPro" id="IPR009057">
    <property type="entry name" value="Homeodomain-like_sf"/>
</dbReference>
<feature type="domain" description="Resolvase/invertase-type recombinase catalytic" evidence="7">
    <location>
        <begin position="2"/>
        <end position="140"/>
    </location>
</feature>
<protein>
    <recommendedName>
        <fullName evidence="7">Resolvase/invertase-type recombinase catalytic domain-containing protein</fullName>
    </recommendedName>
</protein>
<dbReference type="SMART" id="SM00857">
    <property type="entry name" value="Resolvase"/>
    <property type="match status" value="1"/>
</dbReference>
<keyword evidence="3" id="KW-0238">DNA-binding</keyword>
<comment type="similarity">
    <text evidence="1">Belongs to the site-specific recombinase resolvase family.</text>
</comment>
<feature type="active site" description="O-(5'-phospho-DNA)-serine intermediate" evidence="5 6">
    <location>
        <position position="10"/>
    </location>
</feature>
<comment type="caution">
    <text evidence="8">The sequence shown here is derived from an EMBL/GenBank/DDBJ whole genome shotgun (WGS) entry which is preliminary data.</text>
</comment>
<dbReference type="GO" id="GO:0003677">
    <property type="term" value="F:DNA binding"/>
    <property type="evidence" value="ECO:0007669"/>
    <property type="project" value="UniProtKB-KW"/>
</dbReference>
<evidence type="ECO:0000256" key="6">
    <source>
        <dbReference type="PROSITE-ProRule" id="PRU10137"/>
    </source>
</evidence>
<dbReference type="PANTHER" id="PTHR30461">
    <property type="entry name" value="DNA-INVERTASE FROM LAMBDOID PROPHAGE"/>
    <property type="match status" value="1"/>
</dbReference>
<evidence type="ECO:0000256" key="3">
    <source>
        <dbReference type="ARBA" id="ARBA00023125"/>
    </source>
</evidence>
<keyword evidence="4" id="KW-0233">DNA recombination</keyword>